<dbReference type="AlphaFoldDB" id="B7JW13"/>
<gene>
    <name evidence="2" type="ordered locus">PCC8801_1651</name>
</gene>
<organism evidence="2 3">
    <name type="scientific">Rippkaea orientalis (strain PCC 8801 / RF-1)</name>
    <name type="common">Cyanothece sp. (strain PCC 8801)</name>
    <dbReference type="NCBI Taxonomy" id="41431"/>
    <lineage>
        <taxon>Bacteria</taxon>
        <taxon>Bacillati</taxon>
        <taxon>Cyanobacteriota</taxon>
        <taxon>Cyanophyceae</taxon>
        <taxon>Oscillatoriophycideae</taxon>
        <taxon>Chroococcales</taxon>
        <taxon>Aphanothecaceae</taxon>
        <taxon>Rippkaea</taxon>
        <taxon>Rippkaea orientalis</taxon>
    </lineage>
</organism>
<keyword evidence="3" id="KW-1185">Reference proteome</keyword>
<evidence type="ECO:0000313" key="2">
    <source>
        <dbReference type="EMBL" id="ACK65702.1"/>
    </source>
</evidence>
<evidence type="ECO:0000259" key="1">
    <source>
        <dbReference type="Pfam" id="PF06527"/>
    </source>
</evidence>
<evidence type="ECO:0000313" key="3">
    <source>
        <dbReference type="Proteomes" id="UP000008204"/>
    </source>
</evidence>
<dbReference type="InterPro" id="IPR009492">
    <property type="entry name" value="TniQ"/>
</dbReference>
<proteinExistence type="predicted"/>
<sequence>MDIDINKIQPYTNDELWSPEKFPMPPRSRLHHLQPMGIGTPMVESLTSYVTRLAHSHGVHVGTLIYKEIIPCISKTYKTTNLLCLRNQTGAINGCGLLAEDSVQALSELTLYQNLSNLTMLNWKNIFPNRKLIRNHKAWCPFCYQEWRTNNQIIFDPLIWQIEVIRLCSIHQYSLQTLCPSCKKSVSVLSPKNQLGYCSNCSNWLGNIEDYLNTSLSIHTKFKDKSYFLWIADCLGNLLSFPSTIKSPSKKQISQIIQAIIHQSTKGNIAEFARWANMPKNTVWMWVKGKSLPQLSRLLALCYLCRVDLLDSIINEGNITNMILHQKSIPSSVNERPKIFKNTLNHAQIHAALSEAFQETHPRPMTQVAKRLGISNKVLRRHFPELCKKISQRYLIYKKQSRLERIQKVCIEVEKAVKQLQQQGIYPSEQRVALHIGQPGCFRDKEVREVLNRTRRNWRLLDT</sequence>
<dbReference type="Pfam" id="PF06527">
    <property type="entry name" value="TniQ"/>
    <property type="match status" value="1"/>
</dbReference>
<protein>
    <submittedName>
        <fullName evidence="2">TetR family transcriptional regulator</fullName>
    </submittedName>
</protein>
<dbReference type="OrthoDB" id="7029747at2"/>
<dbReference type="eggNOG" id="COG2207">
    <property type="taxonomic scope" value="Bacteria"/>
</dbReference>
<dbReference type="Proteomes" id="UP000008204">
    <property type="component" value="Chromosome"/>
</dbReference>
<reference evidence="3" key="1">
    <citation type="journal article" date="2011" name="MBio">
        <title>Novel metabolic attributes of the genus Cyanothece, comprising a group of unicellular nitrogen-fixing Cyanobacteria.</title>
        <authorList>
            <person name="Bandyopadhyay A."/>
            <person name="Elvitigala T."/>
            <person name="Welsh E."/>
            <person name="Stockel J."/>
            <person name="Liberton M."/>
            <person name="Min H."/>
            <person name="Sherman L.A."/>
            <person name="Pakrasi H.B."/>
        </authorList>
    </citation>
    <scope>NUCLEOTIDE SEQUENCE [LARGE SCALE GENOMIC DNA]</scope>
    <source>
        <strain evidence="3">PCC 8801</strain>
    </source>
</reference>
<name>B7JW13_RIPO1</name>
<feature type="domain" description="TniQ" evidence="1">
    <location>
        <begin position="36"/>
        <end position="175"/>
    </location>
</feature>
<dbReference type="STRING" id="41431.PCC8801_1651"/>
<accession>B7JW13</accession>
<dbReference type="EMBL" id="CP001287">
    <property type="protein sequence ID" value="ACK65702.1"/>
    <property type="molecule type" value="Genomic_DNA"/>
</dbReference>
<dbReference type="RefSeq" id="WP_012594975.1">
    <property type="nucleotide sequence ID" value="NC_011726.1"/>
</dbReference>
<dbReference type="KEGG" id="cyp:PCC8801_1651"/>
<dbReference type="HOGENOM" id="CLU_044956_0_0_3"/>